<dbReference type="Pfam" id="PF02485">
    <property type="entry name" value="Branch"/>
    <property type="match status" value="1"/>
</dbReference>
<dbReference type="GO" id="GO:0004620">
    <property type="term" value="F:phospholipase activity"/>
    <property type="evidence" value="ECO:0007669"/>
    <property type="project" value="TreeGrafter"/>
</dbReference>
<dbReference type="InterPro" id="IPR016035">
    <property type="entry name" value="Acyl_Trfase/lysoPLipase"/>
</dbReference>
<comment type="subcellular location">
    <subcellularLocation>
        <location evidence="1">Membrane</location>
        <topology evidence="1">Single-pass type II membrane protein</topology>
    </subcellularLocation>
</comment>
<keyword evidence="2" id="KW-0328">Glycosyltransferase</keyword>
<dbReference type="PANTHER" id="PTHR32176:SF109">
    <property type="entry name" value="PATATIN-LIKE PROTEIN 2"/>
    <property type="match status" value="1"/>
</dbReference>
<dbReference type="GO" id="GO:0047372">
    <property type="term" value="F:monoacylglycerol lipase activity"/>
    <property type="evidence" value="ECO:0007669"/>
    <property type="project" value="TreeGrafter"/>
</dbReference>
<evidence type="ECO:0000256" key="4">
    <source>
        <dbReference type="ARBA" id="ARBA00023136"/>
    </source>
</evidence>
<dbReference type="Gene3D" id="3.40.1090.10">
    <property type="entry name" value="Cytosolic phospholipase A2 catalytic domain"/>
    <property type="match status" value="1"/>
</dbReference>
<reference evidence="6 7" key="1">
    <citation type="journal article" date="2020" name="IScience">
        <title>Genome Sequencing of the Endangered Kingdonia uniflora (Circaeasteraceae, Ranunculales) Reveals Potential Mechanisms of Evolutionary Specialization.</title>
        <authorList>
            <person name="Sun Y."/>
            <person name="Deng T."/>
            <person name="Zhang A."/>
            <person name="Moore M.J."/>
            <person name="Landis J.B."/>
            <person name="Lin N."/>
            <person name="Zhang H."/>
            <person name="Zhang X."/>
            <person name="Huang J."/>
            <person name="Zhang X."/>
            <person name="Sun H."/>
            <person name="Wang H."/>
        </authorList>
    </citation>
    <scope>NUCLEOTIDE SEQUENCE [LARGE SCALE GENOMIC DNA]</scope>
    <source>
        <strain evidence="6">TB1705</strain>
        <tissue evidence="6">Leaf</tissue>
    </source>
</reference>
<dbReference type="Proteomes" id="UP000541444">
    <property type="component" value="Unassembled WGS sequence"/>
</dbReference>
<dbReference type="InterPro" id="IPR003406">
    <property type="entry name" value="Glyco_trans_14"/>
</dbReference>
<evidence type="ECO:0000256" key="1">
    <source>
        <dbReference type="ARBA" id="ARBA00004606"/>
    </source>
</evidence>
<gene>
    <name evidence="6" type="ORF">GIB67_039811</name>
</gene>
<name>A0A7J7P3E4_9MAGN</name>
<keyword evidence="4" id="KW-0472">Membrane</keyword>
<comment type="caution">
    <text evidence="6">The sequence shown here is derived from an EMBL/GenBank/DDBJ whole genome shotgun (WGS) entry which is preliminary data.</text>
</comment>
<dbReference type="GO" id="GO:0016020">
    <property type="term" value="C:membrane"/>
    <property type="evidence" value="ECO:0007669"/>
    <property type="project" value="UniProtKB-SubCell"/>
</dbReference>
<proteinExistence type="predicted"/>
<keyword evidence="5" id="KW-0325">Glycoprotein</keyword>
<sequence>MLLRNLYTKPGRHNNCIPDEHYVQTLLAMGEFEDELERRTLTYTSWNESKAKMEKTGWYPVTFRYTTAGPQQIREIKGISHHHLGNTNFSIAIVYIFNWELHGEIEISNSASNIWKSNHDSQYRWWRYERCHPCNHSYTPRVATSGVRHLQYFQSWMVRRGPFASARETMVAVSGPKYDGKYLHSLIKENLGGTRLRHTLTNVVIPTFDIKRLQPTIFSSFEVKNKPSLDALLSDICISTSAAPTFLPAHHFVNEFSHGKVREFNLIDGCYNPIKSHFNIFA</sequence>
<dbReference type="SUPFAM" id="SSF52151">
    <property type="entry name" value="FabD/lysophospholipase-like"/>
    <property type="match status" value="1"/>
</dbReference>
<dbReference type="PANTHER" id="PTHR32176">
    <property type="entry name" value="XYLOSE ISOMERASE"/>
    <property type="match status" value="1"/>
</dbReference>
<dbReference type="AlphaFoldDB" id="A0A7J7P3E4"/>
<evidence type="ECO:0000256" key="2">
    <source>
        <dbReference type="ARBA" id="ARBA00022676"/>
    </source>
</evidence>
<evidence type="ECO:0000313" key="7">
    <source>
        <dbReference type="Proteomes" id="UP000541444"/>
    </source>
</evidence>
<evidence type="ECO:0000256" key="3">
    <source>
        <dbReference type="ARBA" id="ARBA00022679"/>
    </source>
</evidence>
<accession>A0A7J7P3E4</accession>
<dbReference type="EMBL" id="JACGCM010000309">
    <property type="protein sequence ID" value="KAF6173860.1"/>
    <property type="molecule type" value="Genomic_DNA"/>
</dbReference>
<keyword evidence="7" id="KW-1185">Reference proteome</keyword>
<evidence type="ECO:0000256" key="5">
    <source>
        <dbReference type="ARBA" id="ARBA00023180"/>
    </source>
</evidence>
<keyword evidence="3" id="KW-0808">Transferase</keyword>
<dbReference type="OrthoDB" id="1658288at2759"/>
<dbReference type="GO" id="GO:0016757">
    <property type="term" value="F:glycosyltransferase activity"/>
    <property type="evidence" value="ECO:0007669"/>
    <property type="project" value="UniProtKB-KW"/>
</dbReference>
<organism evidence="6 7">
    <name type="scientific">Kingdonia uniflora</name>
    <dbReference type="NCBI Taxonomy" id="39325"/>
    <lineage>
        <taxon>Eukaryota</taxon>
        <taxon>Viridiplantae</taxon>
        <taxon>Streptophyta</taxon>
        <taxon>Embryophyta</taxon>
        <taxon>Tracheophyta</taxon>
        <taxon>Spermatophyta</taxon>
        <taxon>Magnoliopsida</taxon>
        <taxon>Ranunculales</taxon>
        <taxon>Circaeasteraceae</taxon>
        <taxon>Kingdonia</taxon>
    </lineage>
</organism>
<protein>
    <submittedName>
        <fullName evidence="6">Uncharacterized protein</fullName>
    </submittedName>
</protein>
<evidence type="ECO:0000313" key="6">
    <source>
        <dbReference type="EMBL" id="KAF6173860.1"/>
    </source>
</evidence>